<evidence type="ECO:0000256" key="1">
    <source>
        <dbReference type="ARBA" id="ARBA00022448"/>
    </source>
</evidence>
<sequence length="191" mass="20175">MREMIKMIVVLSLICGISGLSLAALKIATAPRIEEQVLTYVQAPAIEQVLAEHDNNPIKDRKSFQIEGNKVTVFPAIRQGSLVGLAFETFGQGYGGDIGVMVGFSPDSGNLTGVGITTLKETPGVGSKVTKHGFTSQFNDMAPQKAKLKADGGEINAVAGATISSTGTVVAVQKAVKIFDELRPELTTAWK</sequence>
<reference evidence="8 9" key="1">
    <citation type="journal article" date="2017" name="Int. J. Syst. Evol. Microbiol.">
        <title>Desulfovibrio senegalensis sp. nov., a mesophilic sulfate reducer isolated from marine sediment.</title>
        <authorList>
            <person name="Thioye A."/>
            <person name="Gam Z.B.A."/>
            <person name="Mbengue M."/>
            <person name="Cayol J.L."/>
            <person name="Joseph-Bartoli M."/>
            <person name="Toure-Kane C."/>
            <person name="Labat M."/>
        </authorList>
    </citation>
    <scope>NUCLEOTIDE SEQUENCE [LARGE SCALE GENOMIC DNA]</scope>
    <source>
        <strain evidence="8 9">DSM 101509</strain>
    </source>
</reference>
<dbReference type="InterPro" id="IPR007329">
    <property type="entry name" value="FMN-bd"/>
</dbReference>
<keyword evidence="6" id="KW-1133">Transmembrane helix</keyword>
<dbReference type="EC" id="7.-.-.-" evidence="6"/>
<dbReference type="GO" id="GO:0005886">
    <property type="term" value="C:plasma membrane"/>
    <property type="evidence" value="ECO:0007669"/>
    <property type="project" value="UniProtKB-SubCell"/>
</dbReference>
<comment type="subunit">
    <text evidence="6">The complex is composed of six subunits: RnfA, RnfB, RnfC, RnfD, RnfE and RnfG.</text>
</comment>
<gene>
    <name evidence="6" type="primary">rnfG</name>
    <name evidence="8" type="ORF">F8A88_13675</name>
</gene>
<dbReference type="RefSeq" id="WP_151151736.1">
    <property type="nucleotide sequence ID" value="NZ_WAIE01000007.1"/>
</dbReference>
<dbReference type="Pfam" id="PF04205">
    <property type="entry name" value="FMN_bind"/>
    <property type="match status" value="1"/>
</dbReference>
<dbReference type="HAMAP" id="MF_00479">
    <property type="entry name" value="RsxG_RnfG"/>
    <property type="match status" value="1"/>
</dbReference>
<organism evidence="8 9">
    <name type="scientific">Pseudodesulfovibrio senegalensis</name>
    <dbReference type="NCBI Taxonomy" id="1721087"/>
    <lineage>
        <taxon>Bacteria</taxon>
        <taxon>Pseudomonadati</taxon>
        <taxon>Thermodesulfobacteriota</taxon>
        <taxon>Desulfovibrionia</taxon>
        <taxon>Desulfovibrionales</taxon>
        <taxon>Desulfovibrionaceae</taxon>
    </lineage>
</organism>
<comment type="function">
    <text evidence="6">Part of a membrane-bound complex that couples electron transfer with translocation of ions across the membrane.</text>
</comment>
<evidence type="ECO:0000259" key="7">
    <source>
        <dbReference type="SMART" id="SM00900"/>
    </source>
</evidence>
<dbReference type="SMART" id="SM00900">
    <property type="entry name" value="FMN_bind"/>
    <property type="match status" value="1"/>
</dbReference>
<comment type="subcellular location">
    <subcellularLocation>
        <location evidence="6">Cell membrane</location>
        <topology evidence="6">Single-pass membrane protein</topology>
    </subcellularLocation>
</comment>
<comment type="similarity">
    <text evidence="6">Belongs to the RnfG family.</text>
</comment>
<dbReference type="PANTHER" id="PTHR36118:SF1">
    <property type="entry name" value="ION-TRANSLOCATING OXIDOREDUCTASE COMPLEX SUBUNIT G"/>
    <property type="match status" value="1"/>
</dbReference>
<dbReference type="EMBL" id="WAIE01000007">
    <property type="protein sequence ID" value="KAB1440295.1"/>
    <property type="molecule type" value="Genomic_DNA"/>
</dbReference>
<comment type="cofactor">
    <cofactor evidence="6">
        <name>FMN</name>
        <dbReference type="ChEBI" id="CHEBI:58210"/>
    </cofactor>
</comment>
<keyword evidence="6" id="KW-1003">Cell membrane</keyword>
<dbReference type="OrthoDB" id="9787579at2"/>
<keyword evidence="5 6" id="KW-0249">Electron transport</keyword>
<evidence type="ECO:0000256" key="5">
    <source>
        <dbReference type="ARBA" id="ARBA00022982"/>
    </source>
</evidence>
<dbReference type="InterPro" id="IPR010209">
    <property type="entry name" value="Ion_transpt_RnfG/RsxG"/>
</dbReference>
<name>A0A6N6N038_9BACT</name>
<keyword evidence="3 6" id="KW-0285">Flavoprotein</keyword>
<evidence type="ECO:0000313" key="9">
    <source>
        <dbReference type="Proteomes" id="UP000438699"/>
    </source>
</evidence>
<dbReference type="PIRSF" id="PIRSF006091">
    <property type="entry name" value="E_trnsport_RnfG"/>
    <property type="match status" value="1"/>
</dbReference>
<evidence type="ECO:0000256" key="3">
    <source>
        <dbReference type="ARBA" id="ARBA00022630"/>
    </source>
</evidence>
<feature type="modified residue" description="FMN phosphoryl threonine" evidence="6">
    <location>
        <position position="162"/>
    </location>
</feature>
<dbReference type="GO" id="GO:0022900">
    <property type="term" value="P:electron transport chain"/>
    <property type="evidence" value="ECO:0007669"/>
    <property type="project" value="UniProtKB-UniRule"/>
</dbReference>
<keyword evidence="6" id="KW-0812">Transmembrane</keyword>
<dbReference type="Proteomes" id="UP000438699">
    <property type="component" value="Unassembled WGS sequence"/>
</dbReference>
<keyword evidence="6" id="KW-1278">Translocase</keyword>
<dbReference type="NCBIfam" id="NF045876">
    <property type="entry name" value="RnfG_DVU2794"/>
    <property type="match status" value="1"/>
</dbReference>
<comment type="caution">
    <text evidence="8">The sequence shown here is derived from an EMBL/GenBank/DDBJ whole genome shotgun (WGS) entry which is preliminary data.</text>
</comment>
<keyword evidence="4 6" id="KW-0288">FMN</keyword>
<dbReference type="AlphaFoldDB" id="A0A6N6N038"/>
<keyword evidence="9" id="KW-1185">Reference proteome</keyword>
<dbReference type="GO" id="GO:0010181">
    <property type="term" value="F:FMN binding"/>
    <property type="evidence" value="ECO:0007669"/>
    <property type="project" value="InterPro"/>
</dbReference>
<keyword evidence="1 6" id="KW-0813">Transport</keyword>
<proteinExistence type="inferred from homology"/>
<feature type="domain" description="FMN-binding" evidence="7">
    <location>
        <begin position="93"/>
        <end position="179"/>
    </location>
</feature>
<evidence type="ECO:0000256" key="2">
    <source>
        <dbReference type="ARBA" id="ARBA00022553"/>
    </source>
</evidence>
<dbReference type="PANTHER" id="PTHR36118">
    <property type="entry name" value="ION-TRANSLOCATING OXIDOREDUCTASE COMPLEX SUBUNIT G"/>
    <property type="match status" value="1"/>
</dbReference>
<dbReference type="NCBIfam" id="TIGR01947">
    <property type="entry name" value="rnfG"/>
    <property type="match status" value="1"/>
</dbReference>
<evidence type="ECO:0000313" key="8">
    <source>
        <dbReference type="EMBL" id="KAB1440295.1"/>
    </source>
</evidence>
<protein>
    <recommendedName>
        <fullName evidence="6">Ion-translocating oxidoreductase complex subunit G</fullName>
        <ecNumber evidence="6">7.-.-.-</ecNumber>
    </recommendedName>
    <alternativeName>
        <fullName evidence="6">Rnf electron transport complex subunit G</fullName>
    </alternativeName>
</protein>
<dbReference type="GO" id="GO:0009055">
    <property type="term" value="F:electron transfer activity"/>
    <property type="evidence" value="ECO:0007669"/>
    <property type="project" value="InterPro"/>
</dbReference>
<keyword evidence="2 6" id="KW-0597">Phosphoprotein</keyword>
<accession>A0A6N6N038</accession>
<evidence type="ECO:0000256" key="4">
    <source>
        <dbReference type="ARBA" id="ARBA00022643"/>
    </source>
</evidence>
<keyword evidence="6" id="KW-0472">Membrane</keyword>
<evidence type="ECO:0000256" key="6">
    <source>
        <dbReference type="HAMAP-Rule" id="MF_00479"/>
    </source>
</evidence>